<dbReference type="PANTHER" id="PTHR11496">
    <property type="entry name" value="ALCOHOL DEHYDROGENASE"/>
    <property type="match status" value="1"/>
</dbReference>
<dbReference type="AlphaFoldDB" id="A0AAD4K4U8"/>
<evidence type="ECO:0000259" key="11">
    <source>
        <dbReference type="Pfam" id="PF00465"/>
    </source>
</evidence>
<dbReference type="GO" id="GO:0047988">
    <property type="term" value="F:hydroxyacid-oxoacid transhydrogenase activity"/>
    <property type="evidence" value="ECO:0007669"/>
    <property type="project" value="UniProtKB-EC"/>
</dbReference>
<comment type="subcellular location">
    <subcellularLocation>
        <location evidence="2">Mitochondrion</location>
    </subcellularLocation>
</comment>
<dbReference type="CDD" id="cd08190">
    <property type="entry name" value="HOT"/>
    <property type="match status" value="1"/>
</dbReference>
<comment type="caution">
    <text evidence="13">The sequence shown here is derived from an EMBL/GenBank/DDBJ whole genome shotgun (WGS) entry which is preliminary data.</text>
</comment>
<name>A0AAD4K4U8_9MUSC</name>
<evidence type="ECO:0000313" key="14">
    <source>
        <dbReference type="Proteomes" id="UP001200034"/>
    </source>
</evidence>
<keyword evidence="7" id="KW-0496">Mitochondrion</keyword>
<dbReference type="InterPro" id="IPR039697">
    <property type="entry name" value="Alcohol_dehydrogenase_Fe"/>
</dbReference>
<dbReference type="FunFam" id="1.20.1090.10:FF:000003">
    <property type="entry name" value="Probable hydroxyacid-oxoacid transhydrogenase, mitochondrial"/>
    <property type="match status" value="1"/>
</dbReference>
<proteinExistence type="inferred from homology"/>
<dbReference type="InterPro" id="IPR056798">
    <property type="entry name" value="ADH_Fe_C"/>
</dbReference>
<dbReference type="Pfam" id="PF25137">
    <property type="entry name" value="ADH_Fe_C"/>
    <property type="match status" value="1"/>
</dbReference>
<keyword evidence="14" id="KW-1185">Reference proteome</keyword>
<comment type="similarity">
    <text evidence="3">Belongs to the iron-containing alcohol dehydrogenase family. Hydroxyacid-oxoacid transhydrogenase subfamily.</text>
</comment>
<reference evidence="13" key="1">
    <citation type="journal article" date="2021" name="Mol. Ecol. Resour.">
        <title>Phylogenomic analyses of the genus Drosophila reveals genomic signals of climate adaptation.</title>
        <authorList>
            <person name="Li F."/>
            <person name="Rane R.V."/>
            <person name="Luria V."/>
            <person name="Xiong Z."/>
            <person name="Chen J."/>
            <person name="Li Z."/>
            <person name="Catullo R.A."/>
            <person name="Griffin P.C."/>
            <person name="Schiffer M."/>
            <person name="Pearce S."/>
            <person name="Lee S.F."/>
            <person name="McElroy K."/>
            <person name="Stocker A."/>
            <person name="Shirriffs J."/>
            <person name="Cockerell F."/>
            <person name="Coppin C."/>
            <person name="Sgro C.M."/>
            <person name="Karger A."/>
            <person name="Cain J.W."/>
            <person name="Weber J.A."/>
            <person name="Santpere G."/>
            <person name="Kirschner M.W."/>
            <person name="Hoffmann A.A."/>
            <person name="Oakeshott J.G."/>
            <person name="Zhang G."/>
        </authorList>
    </citation>
    <scope>NUCLEOTIDE SEQUENCE</scope>
    <source>
        <strain evidence="13">BGI-SZ-2011g</strain>
    </source>
</reference>
<dbReference type="PANTHER" id="PTHR11496:SF83">
    <property type="entry name" value="HYDROXYACID-OXOACID TRANSHYDROGENASE, MITOCHONDRIAL"/>
    <property type="match status" value="1"/>
</dbReference>
<evidence type="ECO:0000256" key="10">
    <source>
        <dbReference type="ARBA" id="ARBA00070550"/>
    </source>
</evidence>
<dbReference type="Gene3D" id="3.40.50.1970">
    <property type="match status" value="1"/>
</dbReference>
<protein>
    <recommendedName>
        <fullName evidence="10">Probable hydroxyacid-oxoacid transhydrogenase, mitochondrial</fullName>
        <ecNumber evidence="4">1.1.99.24</ecNumber>
    </recommendedName>
</protein>
<accession>A0AAD4K4U8</accession>
<dbReference type="Proteomes" id="UP001200034">
    <property type="component" value="Unassembled WGS sequence"/>
</dbReference>
<dbReference type="GO" id="GO:0005739">
    <property type="term" value="C:mitochondrion"/>
    <property type="evidence" value="ECO:0007669"/>
    <property type="project" value="UniProtKB-SubCell"/>
</dbReference>
<comment type="function">
    <text evidence="8">Catalyzes the cofactor-independent reversible oxidation of gamma-hydroxybutyrate (GHB) to succinic semialdehyde (SSA) coupled to reduction of 2-ketoglutarate (2-KG) to D-2-hydroxyglutarate (D-2-HG). L-3-hydroxybutyrate (L-3-OHB) is also a substrate for HOT when using 2-KG as hydrogen acceptor, resulting in the formation of D-2-HG.</text>
</comment>
<evidence type="ECO:0000256" key="5">
    <source>
        <dbReference type="ARBA" id="ARBA00022946"/>
    </source>
</evidence>
<organism evidence="13 14">
    <name type="scientific">Drosophila rubida</name>
    <dbReference type="NCBI Taxonomy" id="30044"/>
    <lineage>
        <taxon>Eukaryota</taxon>
        <taxon>Metazoa</taxon>
        <taxon>Ecdysozoa</taxon>
        <taxon>Arthropoda</taxon>
        <taxon>Hexapoda</taxon>
        <taxon>Insecta</taxon>
        <taxon>Pterygota</taxon>
        <taxon>Neoptera</taxon>
        <taxon>Endopterygota</taxon>
        <taxon>Diptera</taxon>
        <taxon>Brachycera</taxon>
        <taxon>Muscomorpha</taxon>
        <taxon>Ephydroidea</taxon>
        <taxon>Drosophilidae</taxon>
        <taxon>Drosophila</taxon>
    </lineage>
</organism>
<evidence type="ECO:0000256" key="3">
    <source>
        <dbReference type="ARBA" id="ARBA00010005"/>
    </source>
</evidence>
<dbReference type="SUPFAM" id="SSF56796">
    <property type="entry name" value="Dehydroquinate synthase-like"/>
    <property type="match status" value="1"/>
</dbReference>
<dbReference type="EC" id="1.1.99.24" evidence="4"/>
<dbReference type="GO" id="GO:0046872">
    <property type="term" value="F:metal ion binding"/>
    <property type="evidence" value="ECO:0007669"/>
    <property type="project" value="InterPro"/>
</dbReference>
<sequence>MSRKNVLNLINTIVASSCKCPAHSHNYGSTAAAAKQTGLKEYAFEMSASTVRFGPGVSAELGADLSNWGAKNVCLVTDKNVAKLPSVRVALDSLARHGINYQVYDETRVEPTDQSFWQAAQFARRNTFDAFVAIGGGSVMDTAKVANLFSSDPTAELLDYVNAPIGKAKEVSRCGINSFQTSATICLLQISVKLKPLIAVPTTSGTGSETTGVAIFDYQQLHAKTGISSKHLKPTLAIVDPLHTLSQPERVMAFAGFDVFCHALESFTAVDYRERGPAPSNPNLRPTYQGSNPISDVWARFALDTIRSNFIDAIYQPDNLKARSSMHLASTMAGVGFGNAGVHLCHGLSYPISGHVRDYKPKGYSGSHALIPHGLSVVISAPAVFEFTAPACPERHLEAAQLLGADTAGVKVADAGRLLADTMRSYMQRAGIENGLQELGFGSGDIPALVEGTLPQERITKMAPREQSREDLAKLFENSMQVY</sequence>
<feature type="domain" description="Alcohol dehydrogenase iron-type/glycerol dehydrogenase GldA" evidence="11">
    <location>
        <begin position="49"/>
        <end position="241"/>
    </location>
</feature>
<evidence type="ECO:0000313" key="13">
    <source>
        <dbReference type="EMBL" id="KAH8372314.1"/>
    </source>
</evidence>
<feature type="domain" description="Fe-containing alcohol dehydrogenase-like C-terminal" evidence="12">
    <location>
        <begin position="290"/>
        <end position="479"/>
    </location>
</feature>
<comment type="catalytic activity">
    <reaction evidence="1">
        <text>(S)-3-hydroxybutanoate + 2-oxoglutarate = (R)-2-hydroxyglutarate + acetoacetate</text>
        <dbReference type="Rhea" id="RHEA:23048"/>
        <dbReference type="ChEBI" id="CHEBI:11047"/>
        <dbReference type="ChEBI" id="CHEBI:13705"/>
        <dbReference type="ChEBI" id="CHEBI:15801"/>
        <dbReference type="ChEBI" id="CHEBI:16810"/>
        <dbReference type="EC" id="1.1.99.24"/>
    </reaction>
</comment>
<comment type="catalytic activity">
    <reaction evidence="9">
        <text>4-hydroxybutanoate + 2-oxoglutarate = (R)-2-hydroxyglutarate + succinate semialdehyde</text>
        <dbReference type="Rhea" id="RHEA:24734"/>
        <dbReference type="ChEBI" id="CHEBI:15801"/>
        <dbReference type="ChEBI" id="CHEBI:16724"/>
        <dbReference type="ChEBI" id="CHEBI:16810"/>
        <dbReference type="ChEBI" id="CHEBI:57706"/>
        <dbReference type="EC" id="1.1.99.24"/>
    </reaction>
</comment>
<keyword evidence="6" id="KW-0560">Oxidoreductase</keyword>
<dbReference type="GO" id="GO:0004022">
    <property type="term" value="F:alcohol dehydrogenase (NAD+) activity"/>
    <property type="evidence" value="ECO:0007669"/>
    <property type="project" value="InterPro"/>
</dbReference>
<gene>
    <name evidence="13" type="ORF">KR093_011003</name>
</gene>
<dbReference type="InterPro" id="IPR042157">
    <property type="entry name" value="HOT"/>
</dbReference>
<dbReference type="InterPro" id="IPR001670">
    <property type="entry name" value="ADH_Fe/GldA"/>
</dbReference>
<evidence type="ECO:0000256" key="2">
    <source>
        <dbReference type="ARBA" id="ARBA00004173"/>
    </source>
</evidence>
<evidence type="ECO:0000256" key="9">
    <source>
        <dbReference type="ARBA" id="ARBA00049496"/>
    </source>
</evidence>
<keyword evidence="5" id="KW-0809">Transit peptide</keyword>
<dbReference type="FunFam" id="3.40.50.1970:FF:000003">
    <property type="entry name" value="Alcohol dehydrogenase, iron-containing"/>
    <property type="match status" value="1"/>
</dbReference>
<evidence type="ECO:0000256" key="6">
    <source>
        <dbReference type="ARBA" id="ARBA00023002"/>
    </source>
</evidence>
<dbReference type="EMBL" id="JAJJHW010002585">
    <property type="protein sequence ID" value="KAH8372314.1"/>
    <property type="molecule type" value="Genomic_DNA"/>
</dbReference>
<evidence type="ECO:0000256" key="8">
    <source>
        <dbReference type="ARBA" id="ARBA00024921"/>
    </source>
</evidence>
<evidence type="ECO:0000259" key="12">
    <source>
        <dbReference type="Pfam" id="PF25137"/>
    </source>
</evidence>
<dbReference type="PROSITE" id="PS51257">
    <property type="entry name" value="PROKAR_LIPOPROTEIN"/>
    <property type="match status" value="1"/>
</dbReference>
<evidence type="ECO:0000256" key="1">
    <source>
        <dbReference type="ARBA" id="ARBA00000813"/>
    </source>
</evidence>
<evidence type="ECO:0000256" key="7">
    <source>
        <dbReference type="ARBA" id="ARBA00023128"/>
    </source>
</evidence>
<dbReference type="Pfam" id="PF00465">
    <property type="entry name" value="Fe-ADH"/>
    <property type="match status" value="1"/>
</dbReference>
<dbReference type="Gene3D" id="1.20.1090.10">
    <property type="entry name" value="Dehydroquinate synthase-like - alpha domain"/>
    <property type="match status" value="1"/>
</dbReference>
<evidence type="ECO:0000256" key="4">
    <source>
        <dbReference type="ARBA" id="ARBA00013182"/>
    </source>
</evidence>